<keyword evidence="3" id="KW-1185">Reference proteome</keyword>
<feature type="transmembrane region" description="Helical" evidence="1">
    <location>
        <begin position="390"/>
        <end position="411"/>
    </location>
</feature>
<dbReference type="AlphaFoldDB" id="A0A6G6WHV9"/>
<dbReference type="SUPFAM" id="SSF82171">
    <property type="entry name" value="DPP6 N-terminal domain-like"/>
    <property type="match status" value="1"/>
</dbReference>
<organism evidence="2 3">
    <name type="scientific">Nocardioides anomalus</name>
    <dbReference type="NCBI Taxonomy" id="2712223"/>
    <lineage>
        <taxon>Bacteria</taxon>
        <taxon>Bacillati</taxon>
        <taxon>Actinomycetota</taxon>
        <taxon>Actinomycetes</taxon>
        <taxon>Propionibacteriales</taxon>
        <taxon>Nocardioidaceae</taxon>
        <taxon>Nocardioides</taxon>
    </lineage>
</organism>
<evidence type="ECO:0008006" key="4">
    <source>
        <dbReference type="Google" id="ProtNLM"/>
    </source>
</evidence>
<evidence type="ECO:0000313" key="2">
    <source>
        <dbReference type="EMBL" id="QIG44921.1"/>
    </source>
</evidence>
<reference evidence="2 3" key="1">
    <citation type="submission" date="2020-02" db="EMBL/GenBank/DDBJ databases">
        <title>Full genome sequence of Nocardioides sp. R-3366.</title>
        <authorList>
            <person name="Im W.-T."/>
        </authorList>
    </citation>
    <scope>NUCLEOTIDE SEQUENCE [LARGE SCALE GENOMIC DNA]</scope>
    <source>
        <strain evidence="2 3">R-3366</strain>
    </source>
</reference>
<keyword evidence="1" id="KW-0812">Transmembrane</keyword>
<dbReference type="InterPro" id="IPR015943">
    <property type="entry name" value="WD40/YVTN_repeat-like_dom_sf"/>
</dbReference>
<proteinExistence type="predicted"/>
<name>A0A6G6WHV9_9ACTN</name>
<evidence type="ECO:0000313" key="3">
    <source>
        <dbReference type="Proteomes" id="UP000502996"/>
    </source>
</evidence>
<protein>
    <recommendedName>
        <fullName evidence="4">WD40 repeat domain-containing protein</fullName>
    </recommendedName>
</protein>
<dbReference type="KEGG" id="nano:G5V58_21010"/>
<sequence>MTPTGLRDELDRIAAAAPSVAVPPTTWARARAAQRRARLAKGAAALACVALVGGLVLSHPTGYRPPPVADPQAELRMPSHVHAVPERVLADPGAVSTDLAVGPAAVAYGAEHGVTVVVGAADGAYHLLDLGGPVGGILSPDGTRLATGSTDHRSVIVVDLRSGAREETAVLAAGSTFQLADVTWSPNGEYLGWTALPEAGQAAAPQVGSLQVIGSAREYTGTLPARYGSGPVAVSDTGTLAAASEDQWRIIGPYGTQTAQVPGHRGEPVALRWDGTDVIDLRNGASGLVAVRHGSDGAAEDPAVPLPRDVSVDSELVGGAAWIDATHLLVHTASEDLAVVTLGDPTSYDVVGRADRNDDGMSLGLSVATDLLADGRGTVGRPAPDWPWAWPQWLSAVVVGVGVLLVLGWLWRRGGYRLARKASWARTDSSAAPHSDSSTSE</sequence>
<dbReference type="Proteomes" id="UP000502996">
    <property type="component" value="Chromosome"/>
</dbReference>
<dbReference type="RefSeq" id="WP_165236966.1">
    <property type="nucleotide sequence ID" value="NZ_CP049257.1"/>
</dbReference>
<keyword evidence="1" id="KW-1133">Transmembrane helix</keyword>
<keyword evidence="1" id="KW-0472">Membrane</keyword>
<dbReference type="Gene3D" id="2.130.10.10">
    <property type="entry name" value="YVTN repeat-like/Quinoprotein amine dehydrogenase"/>
    <property type="match status" value="1"/>
</dbReference>
<gene>
    <name evidence="2" type="ORF">G5V58_21010</name>
</gene>
<dbReference type="EMBL" id="CP049257">
    <property type="protein sequence ID" value="QIG44921.1"/>
    <property type="molecule type" value="Genomic_DNA"/>
</dbReference>
<accession>A0A6G6WHV9</accession>
<evidence type="ECO:0000256" key="1">
    <source>
        <dbReference type="SAM" id="Phobius"/>
    </source>
</evidence>